<organism evidence="1">
    <name type="scientific">Nephila pilipes</name>
    <name type="common">Giant wood spider</name>
    <name type="synonym">Nephila maculata</name>
    <dbReference type="NCBI Taxonomy" id="299642"/>
    <lineage>
        <taxon>Eukaryota</taxon>
        <taxon>Metazoa</taxon>
        <taxon>Ecdysozoa</taxon>
        <taxon>Arthropoda</taxon>
        <taxon>Chelicerata</taxon>
        <taxon>Arachnida</taxon>
        <taxon>Araneae</taxon>
        <taxon>Araneomorphae</taxon>
        <taxon>Entelegynae</taxon>
        <taxon>Araneoidea</taxon>
        <taxon>Nephilidae</taxon>
        <taxon>Nephila</taxon>
    </lineage>
</organism>
<dbReference type="EMBL" id="KF433490">
    <property type="protein sequence ID" value="AII97814.1"/>
    <property type="molecule type" value="mRNA"/>
</dbReference>
<name>A0A076L2H0_NEPPI</name>
<sequence>MKALPWHILLKNYSDHLVNLVYILVFFQI</sequence>
<reference evidence="1" key="1">
    <citation type="submission" date="2013-07" db="EMBL/GenBank/DDBJ databases">
        <title>Nephila pilipes venom gland.</title>
        <authorList>
            <person name="Huo L.J."/>
        </authorList>
    </citation>
    <scope>NUCLEOTIDE SEQUENCE</scope>
    <source>
        <tissue evidence="1">Venom gland</tissue>
    </source>
</reference>
<evidence type="ECO:0000313" key="1">
    <source>
        <dbReference type="EMBL" id="AII97814.1"/>
    </source>
</evidence>
<accession>A0A076L2H0</accession>
<dbReference type="AlphaFoldDB" id="A0A076L2H0"/>
<protein>
    <submittedName>
        <fullName evidence="1">BLTX442</fullName>
    </submittedName>
</protein>
<proteinExistence type="evidence at transcript level"/>